<protein>
    <submittedName>
        <fullName evidence="3">Acyltransferase</fullName>
    </submittedName>
</protein>
<accession>A0A4R4GI25</accession>
<comment type="caution">
    <text evidence="3">The sequence shown here is derived from an EMBL/GenBank/DDBJ whole genome shotgun (WGS) entry which is preliminary data.</text>
</comment>
<dbReference type="Gene3D" id="2.160.10.10">
    <property type="entry name" value="Hexapeptide repeat proteins"/>
    <property type="match status" value="1"/>
</dbReference>
<organism evidence="3 4">
    <name type="scientific">Phocaeicola dorei</name>
    <dbReference type="NCBI Taxonomy" id="357276"/>
    <lineage>
        <taxon>Bacteria</taxon>
        <taxon>Pseudomonadati</taxon>
        <taxon>Bacteroidota</taxon>
        <taxon>Bacteroidia</taxon>
        <taxon>Bacteroidales</taxon>
        <taxon>Bacteroidaceae</taxon>
        <taxon>Phocaeicola</taxon>
    </lineage>
</organism>
<dbReference type="Proteomes" id="UP000294527">
    <property type="component" value="Unassembled WGS sequence"/>
</dbReference>
<name>A0A4R4GI25_9BACT</name>
<dbReference type="PANTHER" id="PTHR23416">
    <property type="entry name" value="SIALIC ACID SYNTHASE-RELATED"/>
    <property type="match status" value="1"/>
</dbReference>
<dbReference type="EMBL" id="SLTU01000001">
    <property type="protein sequence ID" value="TDA76436.1"/>
    <property type="molecule type" value="Genomic_DNA"/>
</dbReference>
<dbReference type="CDD" id="cd04647">
    <property type="entry name" value="LbH_MAT_like"/>
    <property type="match status" value="1"/>
</dbReference>
<evidence type="ECO:0000313" key="4">
    <source>
        <dbReference type="Proteomes" id="UP000294527"/>
    </source>
</evidence>
<evidence type="ECO:0000256" key="2">
    <source>
        <dbReference type="ARBA" id="ARBA00022679"/>
    </source>
</evidence>
<dbReference type="SUPFAM" id="SSF51161">
    <property type="entry name" value="Trimeric LpxA-like enzymes"/>
    <property type="match status" value="1"/>
</dbReference>
<reference evidence="3 4" key="1">
    <citation type="journal article" date="2019" name="Nat. Microbiol.">
        <title>Genomic variation and strain-specific functional adaptation in the human gut microbiome during early life.</title>
        <authorList>
            <person name="Vatanen T."/>
            <person name="Plichta D.R."/>
            <person name="Somani J."/>
            <person name="Munch P.C."/>
            <person name="Arthur T.D."/>
            <person name="Hall A.B."/>
            <person name="Rudolf S."/>
            <person name="Oakeley E.J."/>
            <person name="Ke X."/>
            <person name="Young R.A."/>
            <person name="Haiser H.J."/>
            <person name="Kolde R."/>
            <person name="Yassour M."/>
            <person name="Luopajarvi K."/>
            <person name="Siljander H."/>
            <person name="Virtanen S.M."/>
            <person name="Ilonen J."/>
            <person name="Uibo R."/>
            <person name="Tillmann V."/>
            <person name="Mokurov S."/>
            <person name="Dorshakova N."/>
            <person name="Porter J.A."/>
            <person name="McHardy A.C."/>
            <person name="Lahdesmaki H."/>
            <person name="Vlamakis H."/>
            <person name="Huttenhower C."/>
            <person name="Knip M."/>
            <person name="Xavier R.J."/>
        </authorList>
    </citation>
    <scope>NUCLEOTIDE SEQUENCE [LARGE SCALE GENOMIC DNA]</scope>
    <source>
        <strain evidence="3 4">RJX1047</strain>
    </source>
</reference>
<evidence type="ECO:0000256" key="1">
    <source>
        <dbReference type="ARBA" id="ARBA00007274"/>
    </source>
</evidence>
<keyword evidence="2 3" id="KW-0808">Transferase</keyword>
<dbReference type="GO" id="GO:0008374">
    <property type="term" value="F:O-acyltransferase activity"/>
    <property type="evidence" value="ECO:0007669"/>
    <property type="project" value="TreeGrafter"/>
</dbReference>
<comment type="similarity">
    <text evidence="1">Belongs to the transferase hexapeptide repeat family.</text>
</comment>
<proteinExistence type="inferred from homology"/>
<keyword evidence="3" id="KW-0012">Acyltransferase</keyword>
<dbReference type="InterPro" id="IPR011004">
    <property type="entry name" value="Trimer_LpxA-like_sf"/>
</dbReference>
<dbReference type="InterPro" id="IPR051159">
    <property type="entry name" value="Hexapeptide_acetyltransf"/>
</dbReference>
<dbReference type="PANTHER" id="PTHR23416:SF23">
    <property type="entry name" value="ACETYLTRANSFERASE C18B11.09C-RELATED"/>
    <property type="match status" value="1"/>
</dbReference>
<dbReference type="GO" id="GO:0005829">
    <property type="term" value="C:cytosol"/>
    <property type="evidence" value="ECO:0007669"/>
    <property type="project" value="TreeGrafter"/>
</dbReference>
<evidence type="ECO:0000313" key="3">
    <source>
        <dbReference type="EMBL" id="TDA76436.1"/>
    </source>
</evidence>
<sequence length="291" mass="32556">MRSFQELHQKYSIGKLIKKLDDRYGFQALIRSLTGHWFNPFATLYINFFSFPFRQAIKFPMFVYGTPGLYHVVGDMRIIGKVKTGMIEFNKANSLNAPHQLANSELSNLGTIIFHGKARIGCASRLLVQKNALLELGANVIIGDNINLGCHQYISIGEQTRITHRCQIQESNHHFIANMSTRTVKPCTRPISIGRGCWICNSTTLTAGATIPDFCIVASNSLVNGGKNTANAPAGSIIGGIPAKVLSSNENYRIFNPKWEGRLFQWFAQNKNDQYILPQDISVEELVHVRL</sequence>
<dbReference type="AlphaFoldDB" id="A0A4R4GI25"/>
<gene>
    <name evidence="3" type="ORF">E1I98_08750</name>
</gene>
<dbReference type="RefSeq" id="WP_032933734.1">
    <property type="nucleotide sequence ID" value="NZ_JAFEKH010000002.1"/>
</dbReference>